<organism evidence="1 2">
    <name type="scientific">Entotheonella factor</name>
    <dbReference type="NCBI Taxonomy" id="1429438"/>
    <lineage>
        <taxon>Bacteria</taxon>
        <taxon>Pseudomonadati</taxon>
        <taxon>Nitrospinota/Tectimicrobiota group</taxon>
        <taxon>Candidatus Tectimicrobiota</taxon>
        <taxon>Candidatus Entotheonellia</taxon>
        <taxon>Candidatus Entotheonellales</taxon>
        <taxon>Candidatus Entotheonellaceae</taxon>
        <taxon>Candidatus Entotheonella</taxon>
    </lineage>
</organism>
<comment type="caution">
    <text evidence="1">The sequence shown here is derived from an EMBL/GenBank/DDBJ whole genome shotgun (WGS) entry which is preliminary data.</text>
</comment>
<dbReference type="Proteomes" id="UP000019141">
    <property type="component" value="Unassembled WGS sequence"/>
</dbReference>
<dbReference type="HOGENOM" id="CLU_3133533_0_0_7"/>
<gene>
    <name evidence="1" type="ORF">ETSY1_37540</name>
</gene>
<sequence length="49" mass="5739">MTRIHLRPYQAQDLNDLVTLWYQTWHATFPEAAYTHTKGKAHTTAALIR</sequence>
<dbReference type="EMBL" id="AZHW01001168">
    <property type="protein sequence ID" value="ETW93822.1"/>
    <property type="molecule type" value="Genomic_DNA"/>
</dbReference>
<reference evidence="1 2" key="1">
    <citation type="journal article" date="2014" name="Nature">
        <title>An environmental bacterial taxon with a large and distinct metabolic repertoire.</title>
        <authorList>
            <person name="Wilson M.C."/>
            <person name="Mori T."/>
            <person name="Ruckert C."/>
            <person name="Uria A.R."/>
            <person name="Helf M.J."/>
            <person name="Takada K."/>
            <person name="Gernert C."/>
            <person name="Steffens U.A."/>
            <person name="Heycke N."/>
            <person name="Schmitt S."/>
            <person name="Rinke C."/>
            <person name="Helfrich E.J."/>
            <person name="Brachmann A.O."/>
            <person name="Gurgui C."/>
            <person name="Wakimoto T."/>
            <person name="Kracht M."/>
            <person name="Crusemann M."/>
            <person name="Hentschel U."/>
            <person name="Abe I."/>
            <person name="Matsunaga S."/>
            <person name="Kalinowski J."/>
            <person name="Takeyama H."/>
            <person name="Piel J."/>
        </authorList>
    </citation>
    <scope>NUCLEOTIDE SEQUENCE [LARGE SCALE GENOMIC DNA]</scope>
    <source>
        <strain evidence="2">TSY1</strain>
    </source>
</reference>
<accession>W4L733</accession>
<evidence type="ECO:0000313" key="2">
    <source>
        <dbReference type="Proteomes" id="UP000019141"/>
    </source>
</evidence>
<keyword evidence="2" id="KW-1185">Reference proteome</keyword>
<evidence type="ECO:0000313" key="1">
    <source>
        <dbReference type="EMBL" id="ETW93822.1"/>
    </source>
</evidence>
<name>W4L733_ENTF1</name>
<dbReference type="AlphaFoldDB" id="W4L733"/>
<protein>
    <submittedName>
        <fullName evidence="1">Uncharacterized protein</fullName>
    </submittedName>
</protein>
<proteinExistence type="predicted"/>